<sequence length="83" mass="9191">MKYYFSYLNGQQQNQIIMNKQVKSILLIVGVVLLIYGIYTLIMPEASLDLGIVKVEEQDNTNAYITIVLGIIALAVSLVGGKK</sequence>
<feature type="transmembrane region" description="Helical" evidence="1">
    <location>
        <begin position="62"/>
        <end position="81"/>
    </location>
</feature>
<dbReference type="AlphaFoldDB" id="A0A1T5CUB4"/>
<feature type="transmembrane region" description="Helical" evidence="1">
    <location>
        <begin position="21"/>
        <end position="42"/>
    </location>
</feature>
<dbReference type="EMBL" id="FUYL01000007">
    <property type="protein sequence ID" value="SKB62957.1"/>
    <property type="molecule type" value="Genomic_DNA"/>
</dbReference>
<evidence type="ECO:0000313" key="3">
    <source>
        <dbReference type="Proteomes" id="UP000190339"/>
    </source>
</evidence>
<accession>A0A1T5CUB4</accession>
<keyword evidence="1" id="KW-1133">Transmembrane helix</keyword>
<reference evidence="3" key="1">
    <citation type="submission" date="2017-02" db="EMBL/GenBank/DDBJ databases">
        <authorList>
            <person name="Varghese N."/>
            <person name="Submissions S."/>
        </authorList>
    </citation>
    <scope>NUCLEOTIDE SEQUENCE [LARGE SCALE GENOMIC DNA]</scope>
    <source>
        <strain evidence="3">DSM 23546</strain>
    </source>
</reference>
<dbReference type="STRING" id="561365.SAMN05660866_02485"/>
<keyword evidence="1" id="KW-0812">Transmembrane</keyword>
<dbReference type="Proteomes" id="UP000190339">
    <property type="component" value="Unassembled WGS sequence"/>
</dbReference>
<keyword evidence="1" id="KW-0472">Membrane</keyword>
<organism evidence="2 3">
    <name type="scientific">Maribacter arcticus</name>
    <dbReference type="NCBI Taxonomy" id="561365"/>
    <lineage>
        <taxon>Bacteria</taxon>
        <taxon>Pseudomonadati</taxon>
        <taxon>Bacteroidota</taxon>
        <taxon>Flavobacteriia</taxon>
        <taxon>Flavobacteriales</taxon>
        <taxon>Flavobacteriaceae</taxon>
        <taxon>Maribacter</taxon>
    </lineage>
</organism>
<evidence type="ECO:0000313" key="2">
    <source>
        <dbReference type="EMBL" id="SKB62957.1"/>
    </source>
</evidence>
<name>A0A1T5CUB4_9FLAO</name>
<keyword evidence="3" id="KW-1185">Reference proteome</keyword>
<proteinExistence type="predicted"/>
<evidence type="ECO:0000256" key="1">
    <source>
        <dbReference type="SAM" id="Phobius"/>
    </source>
</evidence>
<protein>
    <submittedName>
        <fullName evidence="2">Uncharacterized protein</fullName>
    </submittedName>
</protein>
<gene>
    <name evidence="2" type="ORF">SAMN05660866_02485</name>
</gene>